<dbReference type="GO" id="GO:0009443">
    <property type="term" value="P:pyridoxal 5'-phosphate salvage"/>
    <property type="evidence" value="ECO:0007669"/>
    <property type="project" value="InterPro"/>
</dbReference>
<reference evidence="7" key="1">
    <citation type="submission" date="2020-03" db="EMBL/GenBank/DDBJ databases">
        <title>Spirochaetal bacteria isolated from arthropods constitute a novel genus Entomospira genus novum within the order Spirochaetales.</title>
        <authorList>
            <person name="Grana-Miraglia L."/>
            <person name="Sikutova S."/>
            <person name="Fingerle V."/>
            <person name="Sing A."/>
            <person name="Castillo-Ramirez S."/>
            <person name="Margos G."/>
            <person name="Rudolf I."/>
        </authorList>
    </citation>
    <scope>NUCLEOTIDE SEQUENCE</scope>
    <source>
        <strain evidence="7">BR208</strain>
    </source>
</reference>
<dbReference type="NCBIfam" id="NF005491">
    <property type="entry name" value="PRK07105.1"/>
    <property type="match status" value="1"/>
</dbReference>
<dbReference type="PANTHER" id="PTHR10534:SF2">
    <property type="entry name" value="PYRIDOXAL KINASE"/>
    <property type="match status" value="1"/>
</dbReference>
<dbReference type="EC" id="2.7.1.35" evidence="1"/>
<sequence length="287" mass="31820">MSLLNAPKVMAMHDLCSYGRSSLNVVSPLLAAVNCYCCALPTALLSSHFGFGHEPSMLDLTEELHRIYTQWDNMNLEFDAFYSGYLASPEQADLARKFINRFQPSFIYIDPVLGDNGKLYPAFDQKQVDAMRSLMQYSHASSPNLTEANALLALPLDQSFPRRYAKDFLRSLSALGPNIIIVTGIPDEERHSISSYLHISDRDEFYMIHTPLLGPAPKGLHGTGDSFASIVLGRLLAGSTPQEAVATAMYYLNKTIEGAIRFQEEIAIEYALPDLIALNAMAEIEAF</sequence>
<dbReference type="GO" id="GO:0005829">
    <property type="term" value="C:cytosol"/>
    <property type="evidence" value="ECO:0007669"/>
    <property type="project" value="TreeGrafter"/>
</dbReference>
<evidence type="ECO:0000256" key="3">
    <source>
        <dbReference type="ARBA" id="ARBA00022741"/>
    </source>
</evidence>
<evidence type="ECO:0000313" key="8">
    <source>
        <dbReference type="Proteomes" id="UP000752013"/>
    </source>
</evidence>
<dbReference type="PANTHER" id="PTHR10534">
    <property type="entry name" value="PYRIDOXAL KINASE"/>
    <property type="match status" value="1"/>
</dbReference>
<dbReference type="EMBL" id="JAATLK010000001">
    <property type="protein sequence ID" value="NIZ47367.1"/>
    <property type="molecule type" value="Genomic_DNA"/>
</dbReference>
<dbReference type="SUPFAM" id="SSF53613">
    <property type="entry name" value="Ribokinase-like"/>
    <property type="match status" value="1"/>
</dbReference>
<organism evidence="7 8">
    <name type="scientific">Entomospira nematocerorum</name>
    <dbReference type="NCBI Taxonomy" id="2719987"/>
    <lineage>
        <taxon>Bacteria</taxon>
        <taxon>Pseudomonadati</taxon>
        <taxon>Spirochaetota</taxon>
        <taxon>Spirochaetia</taxon>
        <taxon>Spirochaetales</taxon>
        <taxon>Spirochaetaceae</taxon>
        <taxon>Entomospira</taxon>
    </lineage>
</organism>
<evidence type="ECO:0000256" key="2">
    <source>
        <dbReference type="ARBA" id="ARBA00022679"/>
    </source>
</evidence>
<feature type="domain" description="Pyridoxamine kinase/Phosphomethylpyrimidine kinase" evidence="6">
    <location>
        <begin position="75"/>
        <end position="264"/>
    </location>
</feature>
<evidence type="ECO:0000256" key="4">
    <source>
        <dbReference type="ARBA" id="ARBA00022777"/>
    </source>
</evidence>
<dbReference type="Pfam" id="PF08543">
    <property type="entry name" value="Phos_pyr_kin"/>
    <property type="match status" value="1"/>
</dbReference>
<accession>A0A968GE29</accession>
<keyword evidence="2 7" id="KW-0808">Transferase</keyword>
<comment type="caution">
    <text evidence="7">The sequence shown here is derived from an EMBL/GenBank/DDBJ whole genome shotgun (WGS) entry which is preliminary data.</text>
</comment>
<dbReference type="RefSeq" id="WP_167703784.1">
    <property type="nucleotide sequence ID" value="NZ_CP118168.1"/>
</dbReference>
<dbReference type="InterPro" id="IPR029056">
    <property type="entry name" value="Ribokinase-like"/>
</dbReference>
<protein>
    <recommendedName>
        <fullName evidence="1">pyridoxal kinase</fullName>
        <ecNumber evidence="1">2.7.1.35</ecNumber>
    </recommendedName>
</protein>
<keyword evidence="3" id="KW-0547">Nucleotide-binding</keyword>
<keyword evidence="4 7" id="KW-0418">Kinase</keyword>
<dbReference type="AlphaFoldDB" id="A0A968GE29"/>
<evidence type="ECO:0000256" key="1">
    <source>
        <dbReference type="ARBA" id="ARBA00012104"/>
    </source>
</evidence>
<dbReference type="InterPro" id="IPR013749">
    <property type="entry name" value="PM/HMP-P_kinase-1"/>
</dbReference>
<dbReference type="Gene3D" id="3.40.1190.20">
    <property type="match status" value="1"/>
</dbReference>
<dbReference type="GO" id="GO:0008478">
    <property type="term" value="F:pyridoxal kinase activity"/>
    <property type="evidence" value="ECO:0007669"/>
    <property type="project" value="UniProtKB-EC"/>
</dbReference>
<name>A0A968GE29_9SPIO</name>
<evidence type="ECO:0000259" key="6">
    <source>
        <dbReference type="Pfam" id="PF08543"/>
    </source>
</evidence>
<evidence type="ECO:0000313" key="7">
    <source>
        <dbReference type="EMBL" id="NIZ47367.1"/>
    </source>
</evidence>
<gene>
    <name evidence="7" type="ORF">HCT46_05510</name>
</gene>
<proteinExistence type="predicted"/>
<dbReference type="GO" id="GO:0005524">
    <property type="term" value="F:ATP binding"/>
    <property type="evidence" value="ECO:0007669"/>
    <property type="project" value="UniProtKB-KW"/>
</dbReference>
<dbReference type="InterPro" id="IPR004625">
    <property type="entry name" value="PyrdxlKinase"/>
</dbReference>
<dbReference type="Proteomes" id="UP000752013">
    <property type="component" value="Unassembled WGS sequence"/>
</dbReference>
<keyword evidence="8" id="KW-1185">Reference proteome</keyword>
<keyword evidence="5" id="KW-0067">ATP-binding</keyword>
<evidence type="ECO:0000256" key="5">
    <source>
        <dbReference type="ARBA" id="ARBA00022840"/>
    </source>
</evidence>